<proteinExistence type="predicted"/>
<dbReference type="PROSITE" id="PS51257">
    <property type="entry name" value="PROKAR_LIPOPROTEIN"/>
    <property type="match status" value="1"/>
</dbReference>
<reference evidence="1" key="1">
    <citation type="submission" date="2020-05" db="EMBL/GenBank/DDBJ databases">
        <authorList>
            <person name="Chiriac C."/>
            <person name="Salcher M."/>
            <person name="Ghai R."/>
            <person name="Kavagutti S V."/>
        </authorList>
    </citation>
    <scope>NUCLEOTIDE SEQUENCE</scope>
</reference>
<sequence length="148" mass="16232">MKLLKPLQALSVFFMVSAILSACGEQTTDQGQNPQSSATGENTDLLIDINRDFTFMNDFLAAMRTNGVNCEGYVKDPDSFGVRESGTCSYRSTELTLYLYPDATAAEVTIQIVKLIGGYWVISNNWMINVNDGDVAKDLQSKLKATIA</sequence>
<dbReference type="AlphaFoldDB" id="A0A6J6FG49"/>
<dbReference type="EMBL" id="CAEZUI010000005">
    <property type="protein sequence ID" value="CAB4587916.1"/>
    <property type="molecule type" value="Genomic_DNA"/>
</dbReference>
<organism evidence="1">
    <name type="scientific">freshwater metagenome</name>
    <dbReference type="NCBI Taxonomy" id="449393"/>
    <lineage>
        <taxon>unclassified sequences</taxon>
        <taxon>metagenomes</taxon>
        <taxon>ecological metagenomes</taxon>
    </lineage>
</organism>
<accession>A0A6J6FG49</accession>
<name>A0A6J6FG49_9ZZZZ</name>
<gene>
    <name evidence="1" type="ORF">UFOPK1807_00088</name>
</gene>
<protein>
    <submittedName>
        <fullName evidence="1">Unannotated protein</fullName>
    </submittedName>
</protein>
<evidence type="ECO:0000313" key="1">
    <source>
        <dbReference type="EMBL" id="CAB4587916.1"/>
    </source>
</evidence>